<dbReference type="EMBL" id="JASPKY010000059">
    <property type="protein sequence ID" value="KAK9744365.1"/>
    <property type="molecule type" value="Genomic_DNA"/>
</dbReference>
<keyword evidence="3" id="KW-1185">Reference proteome</keyword>
<evidence type="ECO:0000313" key="2">
    <source>
        <dbReference type="EMBL" id="KAK9744365.1"/>
    </source>
</evidence>
<organism evidence="2 3">
    <name type="scientific">Popillia japonica</name>
    <name type="common">Japanese beetle</name>
    <dbReference type="NCBI Taxonomy" id="7064"/>
    <lineage>
        <taxon>Eukaryota</taxon>
        <taxon>Metazoa</taxon>
        <taxon>Ecdysozoa</taxon>
        <taxon>Arthropoda</taxon>
        <taxon>Hexapoda</taxon>
        <taxon>Insecta</taxon>
        <taxon>Pterygota</taxon>
        <taxon>Neoptera</taxon>
        <taxon>Endopterygota</taxon>
        <taxon>Coleoptera</taxon>
        <taxon>Polyphaga</taxon>
        <taxon>Scarabaeiformia</taxon>
        <taxon>Scarabaeidae</taxon>
        <taxon>Rutelinae</taxon>
        <taxon>Popillia</taxon>
    </lineage>
</organism>
<accession>A0AAW1MCT1</accession>
<dbReference type="Proteomes" id="UP001458880">
    <property type="component" value="Unassembled WGS sequence"/>
</dbReference>
<comment type="caution">
    <text evidence="2">The sequence shown here is derived from an EMBL/GenBank/DDBJ whole genome shotgun (WGS) entry which is preliminary data.</text>
</comment>
<sequence length="153" mass="17414">MSHSLGFPEEDGNFTETKRFLYYPIIADGKPDKETDDKDMYQALETVKQLMNKNGKTKTNLAVPEMEGVVGTIFNRMVKYLFHDTNIKVKVYTDQNAKPTLAKSQTRETRREPIGGKPSINPVVGGVKRKKRANRRKTQHKSSSGRSQTHQTE</sequence>
<evidence type="ECO:0000256" key="1">
    <source>
        <dbReference type="SAM" id="MobiDB-lite"/>
    </source>
</evidence>
<reference evidence="2 3" key="1">
    <citation type="journal article" date="2024" name="BMC Genomics">
        <title>De novo assembly and annotation of Popillia japonica's genome with initial clues to its potential as an invasive pest.</title>
        <authorList>
            <person name="Cucini C."/>
            <person name="Boschi S."/>
            <person name="Funari R."/>
            <person name="Cardaioli E."/>
            <person name="Iannotti N."/>
            <person name="Marturano G."/>
            <person name="Paoli F."/>
            <person name="Bruttini M."/>
            <person name="Carapelli A."/>
            <person name="Frati F."/>
            <person name="Nardi F."/>
        </authorList>
    </citation>
    <scope>NUCLEOTIDE SEQUENCE [LARGE SCALE GENOMIC DNA]</scope>
    <source>
        <strain evidence="2">DMR45628</strain>
    </source>
</reference>
<feature type="compositionally biased region" description="Basic residues" evidence="1">
    <location>
        <begin position="127"/>
        <end position="140"/>
    </location>
</feature>
<name>A0AAW1MCT1_POPJA</name>
<evidence type="ECO:0000313" key="3">
    <source>
        <dbReference type="Proteomes" id="UP001458880"/>
    </source>
</evidence>
<feature type="region of interest" description="Disordered" evidence="1">
    <location>
        <begin position="93"/>
        <end position="153"/>
    </location>
</feature>
<proteinExistence type="predicted"/>
<dbReference type="AlphaFoldDB" id="A0AAW1MCT1"/>
<protein>
    <submittedName>
        <fullName evidence="2">Uncharacterized protein</fullName>
    </submittedName>
</protein>
<gene>
    <name evidence="2" type="ORF">QE152_g7817</name>
</gene>
<feature type="compositionally biased region" description="Polar residues" evidence="1">
    <location>
        <begin position="93"/>
        <end position="104"/>
    </location>
</feature>
<feature type="compositionally biased region" description="Polar residues" evidence="1">
    <location>
        <begin position="141"/>
        <end position="153"/>
    </location>
</feature>
<feature type="compositionally biased region" description="Basic and acidic residues" evidence="1">
    <location>
        <begin position="105"/>
        <end position="114"/>
    </location>
</feature>